<organism evidence="3 4">
    <name type="scientific">Rhodococcus pyridinivorans AK37</name>
    <dbReference type="NCBI Taxonomy" id="1114960"/>
    <lineage>
        <taxon>Bacteria</taxon>
        <taxon>Bacillati</taxon>
        <taxon>Actinomycetota</taxon>
        <taxon>Actinomycetes</taxon>
        <taxon>Mycobacteriales</taxon>
        <taxon>Nocardiaceae</taxon>
        <taxon>Rhodococcus</taxon>
    </lineage>
</organism>
<comment type="caution">
    <text evidence="3">The sequence shown here is derived from an EMBL/GenBank/DDBJ whole genome shotgun (WGS) entry which is preliminary data.</text>
</comment>
<feature type="compositionally biased region" description="Basic and acidic residues" evidence="1">
    <location>
        <begin position="259"/>
        <end position="275"/>
    </location>
</feature>
<sequence length="302" mass="33246">MMLDWMRREIVDQGRLPLLFFLLGFVAAFVFIRISVRLIRAQVRWWPGNITPGGQHVHHVVFGVVTMVIAGGGLIAISEDANRVAACILAALFGVGAALTLDEFALIFYLNDVYWEEQGRVSVDAVFVAIAVTGMWLLGLRPFELGDTTNFEDSGDWAGRAALVVAVLVNLLLAAIVLVKGKIWTGLVGLFVVPLLWVGAIRLSRPGAPWARWRYGKRPRRMARALERERRLRRPVIRAKIFVQDLVAGAPTLETVRGSVEHSRTATEAELDRRVKPAPPPISSIDVPSGTMDGLPRSGTPT</sequence>
<keyword evidence="2" id="KW-1133">Transmembrane helix</keyword>
<feature type="transmembrane region" description="Helical" evidence="2">
    <location>
        <begin position="16"/>
        <end position="36"/>
    </location>
</feature>
<keyword evidence="2" id="KW-0812">Transmembrane</keyword>
<feature type="region of interest" description="Disordered" evidence="1">
    <location>
        <begin position="258"/>
        <end position="302"/>
    </location>
</feature>
<dbReference type="AlphaFoldDB" id="H0JMY6"/>
<name>H0JMY6_9NOCA</name>
<feature type="transmembrane region" description="Helical" evidence="2">
    <location>
        <begin position="84"/>
        <end position="109"/>
    </location>
</feature>
<accession>H0JMY6</accession>
<gene>
    <name evidence="3" type="ORF">AK37_04817</name>
</gene>
<reference evidence="3 4" key="1">
    <citation type="submission" date="2011-12" db="EMBL/GenBank/DDBJ databases">
        <authorList>
            <person name="Kriszt B."/>
            <person name="Tancsics A."/>
            <person name="Cserhati M."/>
            <person name="Toth A."/>
            <person name="Nagy I."/>
            <person name="Horvath B."/>
            <person name="Tamura T."/>
            <person name="Kukolya J."/>
            <person name="Szoboszlay S."/>
        </authorList>
    </citation>
    <scope>NUCLEOTIDE SEQUENCE [LARGE SCALE GENOMIC DNA]</scope>
    <source>
        <strain evidence="3 4">AK37</strain>
    </source>
</reference>
<feature type="transmembrane region" description="Helical" evidence="2">
    <location>
        <begin position="161"/>
        <end position="178"/>
    </location>
</feature>
<evidence type="ECO:0000313" key="4">
    <source>
        <dbReference type="Proteomes" id="UP000005064"/>
    </source>
</evidence>
<feature type="transmembrane region" description="Helical" evidence="2">
    <location>
        <begin position="56"/>
        <end position="77"/>
    </location>
</feature>
<dbReference type="Proteomes" id="UP000005064">
    <property type="component" value="Unassembled WGS sequence"/>
</dbReference>
<dbReference type="PATRIC" id="fig|1114960.4.peg.973"/>
<feature type="transmembrane region" description="Helical" evidence="2">
    <location>
        <begin position="184"/>
        <end position="204"/>
    </location>
</feature>
<evidence type="ECO:0000256" key="1">
    <source>
        <dbReference type="SAM" id="MobiDB-lite"/>
    </source>
</evidence>
<protein>
    <submittedName>
        <fullName evidence="3">Integral membrane protein</fullName>
    </submittedName>
</protein>
<evidence type="ECO:0000313" key="3">
    <source>
        <dbReference type="EMBL" id="EHK85247.1"/>
    </source>
</evidence>
<keyword evidence="2" id="KW-0472">Membrane</keyword>
<feature type="transmembrane region" description="Helical" evidence="2">
    <location>
        <begin position="121"/>
        <end position="140"/>
    </location>
</feature>
<dbReference type="EMBL" id="AHBW01000031">
    <property type="protein sequence ID" value="EHK85247.1"/>
    <property type="molecule type" value="Genomic_DNA"/>
</dbReference>
<proteinExistence type="predicted"/>
<evidence type="ECO:0000256" key="2">
    <source>
        <dbReference type="SAM" id="Phobius"/>
    </source>
</evidence>